<feature type="non-terminal residue" evidence="1">
    <location>
        <position position="151"/>
    </location>
</feature>
<gene>
    <name evidence="1" type="ORF">EVOR1521_LOCUS12380</name>
</gene>
<reference evidence="1" key="1">
    <citation type="submission" date="2023-08" db="EMBL/GenBank/DDBJ databases">
        <authorList>
            <person name="Chen Y."/>
            <person name="Shah S."/>
            <person name="Dougan E. K."/>
            <person name="Thang M."/>
            <person name="Chan C."/>
        </authorList>
    </citation>
    <scope>NUCLEOTIDE SEQUENCE</scope>
</reference>
<sequence length="151" mass="16709">MRKAPRDAIRRCMPTDLIQEALRLSPRQLTKFLGRLAQERPALAIDVIHGLQGRSELNAFHLGAVLGGIGRSNWRQTFRLLQLAMDHTLEVDTVGFNAILASRPVDGSGGSSWGRAVQVLQCMGRQEPEFLLKQEVESNLVSCNTLISSCE</sequence>
<accession>A0AA36MTZ7</accession>
<name>A0AA36MTZ7_9DINO</name>
<dbReference type="EMBL" id="CAUJNA010001301">
    <property type="protein sequence ID" value="CAJ1385890.1"/>
    <property type="molecule type" value="Genomic_DNA"/>
</dbReference>
<organism evidence="1 2">
    <name type="scientific">Effrenium voratum</name>
    <dbReference type="NCBI Taxonomy" id="2562239"/>
    <lineage>
        <taxon>Eukaryota</taxon>
        <taxon>Sar</taxon>
        <taxon>Alveolata</taxon>
        <taxon>Dinophyceae</taxon>
        <taxon>Suessiales</taxon>
        <taxon>Symbiodiniaceae</taxon>
        <taxon>Effrenium</taxon>
    </lineage>
</organism>
<proteinExistence type="predicted"/>
<keyword evidence="2" id="KW-1185">Reference proteome</keyword>
<comment type="caution">
    <text evidence="1">The sequence shown here is derived from an EMBL/GenBank/DDBJ whole genome shotgun (WGS) entry which is preliminary data.</text>
</comment>
<dbReference type="Proteomes" id="UP001178507">
    <property type="component" value="Unassembled WGS sequence"/>
</dbReference>
<evidence type="ECO:0000313" key="2">
    <source>
        <dbReference type="Proteomes" id="UP001178507"/>
    </source>
</evidence>
<evidence type="ECO:0000313" key="1">
    <source>
        <dbReference type="EMBL" id="CAJ1385890.1"/>
    </source>
</evidence>
<protein>
    <submittedName>
        <fullName evidence="1">Uncharacterized protein</fullName>
    </submittedName>
</protein>
<dbReference type="AlphaFoldDB" id="A0AA36MTZ7"/>